<accession>A0A6C0IA95</accession>
<sequence length="248" mass="26360">MKSTNTTRMIALGALGIFGLYALSVVGMTGFLFSVAVGLIVFGVMESIELATAIVIITGLLYKYFTSPSIPAYVKKEQPAPSTEGFTDGADTIVKRVNSIKQPVGVYSSSFTEGFADAGSATSGQAQGKQSTEDVGTTESAPEEAKKEDKKEAFTESTGAEGLFKLGEIPTESKSGPHIDQGTTLMTAIGSMKPDQIQAMTADTRKLLDTQKSLMSMLQTMKPMLNDGKQLMETFQQMFGKDGMPTSA</sequence>
<protein>
    <submittedName>
        <fullName evidence="3">Uncharacterized protein</fullName>
    </submittedName>
</protein>
<evidence type="ECO:0000256" key="2">
    <source>
        <dbReference type="SAM" id="Phobius"/>
    </source>
</evidence>
<name>A0A6C0IA95_9ZZZZ</name>
<dbReference type="EMBL" id="MN740152">
    <property type="protein sequence ID" value="QHT89874.1"/>
    <property type="molecule type" value="Genomic_DNA"/>
</dbReference>
<evidence type="ECO:0000256" key="1">
    <source>
        <dbReference type="SAM" id="MobiDB-lite"/>
    </source>
</evidence>
<feature type="compositionally biased region" description="Basic and acidic residues" evidence="1">
    <location>
        <begin position="143"/>
        <end position="154"/>
    </location>
</feature>
<keyword evidence="2" id="KW-0812">Transmembrane</keyword>
<proteinExistence type="predicted"/>
<keyword evidence="2" id="KW-0472">Membrane</keyword>
<feature type="transmembrane region" description="Helical" evidence="2">
    <location>
        <begin position="12"/>
        <end position="42"/>
    </location>
</feature>
<reference evidence="3" key="1">
    <citation type="journal article" date="2020" name="Nature">
        <title>Giant virus diversity and host interactions through global metagenomics.</title>
        <authorList>
            <person name="Schulz F."/>
            <person name="Roux S."/>
            <person name="Paez-Espino D."/>
            <person name="Jungbluth S."/>
            <person name="Walsh D.A."/>
            <person name="Denef V.J."/>
            <person name="McMahon K.D."/>
            <person name="Konstantinidis K.T."/>
            <person name="Eloe-Fadrosh E.A."/>
            <person name="Kyrpides N.C."/>
            <person name="Woyke T."/>
        </authorList>
    </citation>
    <scope>NUCLEOTIDE SEQUENCE</scope>
    <source>
        <strain evidence="3">GVMAG-M-3300023184-62</strain>
    </source>
</reference>
<evidence type="ECO:0000313" key="3">
    <source>
        <dbReference type="EMBL" id="QHT89874.1"/>
    </source>
</evidence>
<keyword evidence="2" id="KW-1133">Transmembrane helix</keyword>
<feature type="transmembrane region" description="Helical" evidence="2">
    <location>
        <begin position="48"/>
        <end position="65"/>
    </location>
</feature>
<feature type="region of interest" description="Disordered" evidence="1">
    <location>
        <begin position="118"/>
        <end position="182"/>
    </location>
</feature>
<organism evidence="3">
    <name type="scientific">viral metagenome</name>
    <dbReference type="NCBI Taxonomy" id="1070528"/>
    <lineage>
        <taxon>unclassified sequences</taxon>
        <taxon>metagenomes</taxon>
        <taxon>organismal metagenomes</taxon>
    </lineage>
</organism>
<dbReference type="AlphaFoldDB" id="A0A6C0IA95"/>
<feature type="compositionally biased region" description="Polar residues" evidence="1">
    <location>
        <begin position="120"/>
        <end position="140"/>
    </location>
</feature>